<keyword evidence="5" id="KW-0547">Nucleotide-binding</keyword>
<evidence type="ECO:0000256" key="5">
    <source>
        <dbReference type="ARBA" id="ARBA00022741"/>
    </source>
</evidence>
<evidence type="ECO:0000256" key="9">
    <source>
        <dbReference type="ARBA" id="ARBA00023136"/>
    </source>
</evidence>
<dbReference type="GO" id="GO:0034067">
    <property type="term" value="P:protein localization to Golgi apparatus"/>
    <property type="evidence" value="ECO:0007669"/>
    <property type="project" value="TreeGrafter"/>
</dbReference>
<feature type="transmembrane region" description="Helical" evidence="11">
    <location>
        <begin position="19"/>
        <end position="37"/>
    </location>
</feature>
<comment type="subcellular location">
    <subcellularLocation>
        <location evidence="1">Endoplasmic reticulum membrane</location>
        <topology evidence="1">Single-pass membrane protein</topology>
    </subcellularLocation>
</comment>
<evidence type="ECO:0000256" key="11">
    <source>
        <dbReference type="SAM" id="Phobius"/>
    </source>
</evidence>
<protein>
    <recommendedName>
        <fullName evidence="3">Signal recognition particle receptor subunit beta</fullName>
    </recommendedName>
</protein>
<dbReference type="OrthoDB" id="41266at2759"/>
<dbReference type="CDD" id="cd04105">
    <property type="entry name" value="SR_beta"/>
    <property type="match status" value="1"/>
</dbReference>
<evidence type="ECO:0000256" key="1">
    <source>
        <dbReference type="ARBA" id="ARBA00004389"/>
    </source>
</evidence>
<evidence type="ECO:0000313" key="12">
    <source>
        <dbReference type="EMBL" id="VBB27562.1"/>
    </source>
</evidence>
<evidence type="ECO:0000256" key="2">
    <source>
        <dbReference type="ARBA" id="ARBA00005619"/>
    </source>
</evidence>
<dbReference type="STRING" id="6277.A0A498S6L5"/>
<organism evidence="12 13">
    <name type="scientific">Acanthocheilonema viteae</name>
    <name type="common">Filarial nematode worm</name>
    <name type="synonym">Dipetalonema viteae</name>
    <dbReference type="NCBI Taxonomy" id="6277"/>
    <lineage>
        <taxon>Eukaryota</taxon>
        <taxon>Metazoa</taxon>
        <taxon>Ecdysozoa</taxon>
        <taxon>Nematoda</taxon>
        <taxon>Chromadorea</taxon>
        <taxon>Rhabditida</taxon>
        <taxon>Spirurina</taxon>
        <taxon>Spiruromorpha</taxon>
        <taxon>Filarioidea</taxon>
        <taxon>Onchocercidae</taxon>
        <taxon>Acanthocheilonema</taxon>
    </lineage>
</organism>
<dbReference type="Proteomes" id="UP000276991">
    <property type="component" value="Unassembled WGS sequence"/>
</dbReference>
<keyword evidence="4 11" id="KW-0812">Transmembrane</keyword>
<reference evidence="12 13" key="1">
    <citation type="submission" date="2018-08" db="EMBL/GenBank/DDBJ databases">
        <authorList>
            <person name="Laetsch R D."/>
            <person name="Stevens L."/>
            <person name="Kumar S."/>
            <person name="Blaxter L. M."/>
        </authorList>
    </citation>
    <scope>NUCLEOTIDE SEQUENCE [LARGE SCALE GENOMIC DNA]</scope>
</reference>
<name>A0A498S6L5_ACAVI</name>
<dbReference type="GO" id="GO:0043001">
    <property type="term" value="P:Golgi to plasma membrane protein transport"/>
    <property type="evidence" value="ECO:0007669"/>
    <property type="project" value="TreeGrafter"/>
</dbReference>
<evidence type="ECO:0000256" key="8">
    <source>
        <dbReference type="ARBA" id="ARBA00023134"/>
    </source>
</evidence>
<dbReference type="PANTHER" id="PTHR45909">
    <property type="entry name" value="ADP-RIBOSYLATION FACTOR-RELATED PROTEIN 1"/>
    <property type="match status" value="1"/>
</dbReference>
<keyword evidence="13" id="KW-1185">Reference proteome</keyword>
<keyword evidence="10" id="KW-0675">Receptor</keyword>
<evidence type="ECO:0000313" key="13">
    <source>
        <dbReference type="Proteomes" id="UP000276991"/>
    </source>
</evidence>
<dbReference type="PANTHER" id="PTHR45909:SF1">
    <property type="entry name" value="ADP-RIBOSYLATION FACTOR-RELATED PROTEIN 1"/>
    <property type="match status" value="1"/>
</dbReference>
<dbReference type="GO" id="GO:0003924">
    <property type="term" value="F:GTPase activity"/>
    <property type="evidence" value="ECO:0007669"/>
    <property type="project" value="TreeGrafter"/>
</dbReference>
<dbReference type="InterPro" id="IPR019009">
    <property type="entry name" value="SRP_receptor_beta_su"/>
</dbReference>
<dbReference type="Gene3D" id="3.40.50.300">
    <property type="entry name" value="P-loop containing nucleotide triphosphate hydrolases"/>
    <property type="match status" value="1"/>
</dbReference>
<keyword evidence="8" id="KW-0342">GTP-binding</keyword>
<evidence type="ECO:0000256" key="4">
    <source>
        <dbReference type="ARBA" id="ARBA00022692"/>
    </source>
</evidence>
<proteinExistence type="inferred from homology"/>
<gene>
    <name evidence="12" type="ORF">NAV_LOCUS2392</name>
</gene>
<evidence type="ECO:0000256" key="10">
    <source>
        <dbReference type="ARBA" id="ARBA00023170"/>
    </source>
</evidence>
<dbReference type="Pfam" id="PF09439">
    <property type="entry name" value="SRPRB"/>
    <property type="match status" value="1"/>
</dbReference>
<keyword evidence="9 11" id="KW-0472">Membrane</keyword>
<dbReference type="GO" id="GO:0005789">
    <property type="term" value="C:endoplasmic reticulum membrane"/>
    <property type="evidence" value="ECO:0007669"/>
    <property type="project" value="UniProtKB-SubCell"/>
</dbReference>
<keyword evidence="6" id="KW-0256">Endoplasmic reticulum</keyword>
<comment type="similarity">
    <text evidence="2">Belongs to the SRP receptor beta subunit family.</text>
</comment>
<evidence type="ECO:0000256" key="3">
    <source>
        <dbReference type="ARBA" id="ARBA00020256"/>
    </source>
</evidence>
<evidence type="ECO:0000256" key="7">
    <source>
        <dbReference type="ARBA" id="ARBA00022989"/>
    </source>
</evidence>
<keyword evidence="7 11" id="KW-1133">Transmembrane helix</keyword>
<dbReference type="EMBL" id="UPTC01000249">
    <property type="protein sequence ID" value="VBB27562.1"/>
    <property type="molecule type" value="Genomic_DNA"/>
</dbReference>
<dbReference type="GO" id="GO:0005525">
    <property type="term" value="F:GTP binding"/>
    <property type="evidence" value="ECO:0007669"/>
    <property type="project" value="UniProtKB-KW"/>
</dbReference>
<accession>A0A498S6L5</accession>
<dbReference type="InterPro" id="IPR024156">
    <property type="entry name" value="Small_GTPase_ARF"/>
</dbReference>
<dbReference type="AlphaFoldDB" id="A0A498S6L5"/>
<dbReference type="SUPFAM" id="SSF52540">
    <property type="entry name" value="P-loop containing nucleoside triphosphate hydrolases"/>
    <property type="match status" value="1"/>
</dbReference>
<dbReference type="GO" id="GO:0005794">
    <property type="term" value="C:Golgi apparatus"/>
    <property type="evidence" value="ECO:0007669"/>
    <property type="project" value="TreeGrafter"/>
</dbReference>
<evidence type="ECO:0000256" key="6">
    <source>
        <dbReference type="ARBA" id="ARBA00022824"/>
    </source>
</evidence>
<sequence length="274" mass="31514">MENQVRNESVDHNRFNLTIRIWIAFIVVLMSILAYVLKRRLARGNTVLIVGLCDSGKTMLFSKLINPKYSPETYTSLKENRCEGVSVTSGKLVTLVDFPGSERLRKQLFENYLQKNRSSLKGIIFVIDSSTFSKRSRDVAAYLYDVLYESEKKLPILVACNKQNCPLAKSSQAVRTALEREFGYINGTREAALASIDETTKKRTLTNTGMFWISDLLYKIWCFYKNRKPDGKSFRWDDLSSLRLDFIECFVKEETENNDKYCEIGAIQTWIAGL</sequence>
<dbReference type="GO" id="GO:0006886">
    <property type="term" value="P:intracellular protein transport"/>
    <property type="evidence" value="ECO:0007669"/>
    <property type="project" value="TreeGrafter"/>
</dbReference>
<dbReference type="InterPro" id="IPR027417">
    <property type="entry name" value="P-loop_NTPase"/>
</dbReference>